<dbReference type="EMBL" id="QZEV01000102">
    <property type="protein sequence ID" value="RJK98988.1"/>
    <property type="molecule type" value="Genomic_DNA"/>
</dbReference>
<keyword evidence="3" id="KW-1185">Reference proteome</keyword>
<feature type="region of interest" description="Disordered" evidence="1">
    <location>
        <begin position="1"/>
        <end position="61"/>
    </location>
</feature>
<evidence type="ECO:0000313" key="2">
    <source>
        <dbReference type="EMBL" id="RJK98988.1"/>
    </source>
</evidence>
<evidence type="ECO:0000256" key="1">
    <source>
        <dbReference type="SAM" id="MobiDB-lite"/>
    </source>
</evidence>
<evidence type="ECO:0000313" key="3">
    <source>
        <dbReference type="Proteomes" id="UP000285530"/>
    </source>
</evidence>
<protein>
    <submittedName>
        <fullName evidence="2">Uncharacterized protein</fullName>
    </submittedName>
</protein>
<sequence length="61" mass="6811">MTRHLADRPRLRGPSRIGAFLDQDRKSAPGPAVLKLLSRPKDRDGATRASRYLDIARGREA</sequence>
<accession>A0A418ZRB1</accession>
<name>A0A418ZRB1_9RHOB</name>
<comment type="caution">
    <text evidence="2">The sequence shown here is derived from an EMBL/GenBank/DDBJ whole genome shotgun (WGS) entry which is preliminary data.</text>
</comment>
<organism evidence="2 3">
    <name type="scientific">Paracoccus aestuarii</name>
    <dbReference type="NCBI Taxonomy" id="453842"/>
    <lineage>
        <taxon>Bacteria</taxon>
        <taxon>Pseudomonadati</taxon>
        <taxon>Pseudomonadota</taxon>
        <taxon>Alphaproteobacteria</taxon>
        <taxon>Rhodobacterales</taxon>
        <taxon>Paracoccaceae</taxon>
        <taxon>Paracoccus</taxon>
    </lineage>
</organism>
<feature type="compositionally biased region" description="Basic and acidic residues" evidence="1">
    <location>
        <begin position="1"/>
        <end position="10"/>
    </location>
</feature>
<dbReference type="RefSeq" id="WP_119887327.1">
    <property type="nucleotide sequence ID" value="NZ_CP067169.1"/>
</dbReference>
<gene>
    <name evidence="2" type="ORF">D3P06_15060</name>
</gene>
<dbReference type="OrthoDB" id="7874235at2"/>
<dbReference type="AlphaFoldDB" id="A0A418ZRB1"/>
<proteinExistence type="predicted"/>
<reference evidence="2 3" key="1">
    <citation type="submission" date="2018-09" db="EMBL/GenBank/DDBJ databases">
        <title>Paracoccus onubensis nov. sp. a moderate halophilic bacterium isolated from Gruta de las Maravillas (Aracena, Spain).</title>
        <authorList>
            <person name="Jurado V."/>
            <person name="Gutierrez-Patricio S."/>
            <person name="Gonzalez-Pimentel J.L."/>
            <person name="Laiz L."/>
            <person name="Saiz-Jimenez C."/>
        </authorList>
    </citation>
    <scope>NUCLEOTIDE SEQUENCE [LARGE SCALE GENOMIC DNA]</scope>
    <source>
        <strain evidence="2 3">DSM 19484</strain>
    </source>
</reference>
<dbReference type="Proteomes" id="UP000285530">
    <property type="component" value="Unassembled WGS sequence"/>
</dbReference>